<dbReference type="PANTHER" id="PTHR21248:SF12">
    <property type="entry name" value="CARDIOLIPIN SYNTHASE C"/>
    <property type="match status" value="1"/>
</dbReference>
<dbReference type="Pfam" id="PF13091">
    <property type="entry name" value="PLDc_2"/>
    <property type="match status" value="1"/>
</dbReference>
<evidence type="ECO:0000256" key="2">
    <source>
        <dbReference type="ARBA" id="ARBA00004613"/>
    </source>
</evidence>
<protein>
    <recommendedName>
        <fullName evidence="3">Phospholipase D</fullName>
    </recommendedName>
    <alternativeName>
        <fullName evidence="5">Choline phosphatase</fullName>
    </alternativeName>
</protein>
<dbReference type="Pfam" id="PF00614">
    <property type="entry name" value="PLDc"/>
    <property type="match status" value="1"/>
</dbReference>
<comment type="caution">
    <text evidence="8">The sequence shown here is derived from an EMBL/GenBank/DDBJ whole genome shotgun (WGS) entry which is preliminary data.</text>
</comment>
<keyword evidence="4" id="KW-0964">Secreted</keyword>
<dbReference type="GO" id="GO:0030572">
    <property type="term" value="F:phosphatidyltransferase activity"/>
    <property type="evidence" value="ECO:0007669"/>
    <property type="project" value="UniProtKB-ARBA"/>
</dbReference>
<dbReference type="AlphaFoldDB" id="A0A921NXM5"/>
<evidence type="ECO:0000256" key="4">
    <source>
        <dbReference type="ARBA" id="ARBA00022525"/>
    </source>
</evidence>
<dbReference type="GO" id="GO:0005576">
    <property type="term" value="C:extracellular region"/>
    <property type="evidence" value="ECO:0007669"/>
    <property type="project" value="UniProtKB-SubCell"/>
</dbReference>
<comment type="subcellular location">
    <subcellularLocation>
        <location evidence="2">Secreted</location>
    </subcellularLocation>
</comment>
<dbReference type="PROSITE" id="PS50035">
    <property type="entry name" value="PLD"/>
    <property type="match status" value="2"/>
</dbReference>
<dbReference type="GO" id="GO:0016787">
    <property type="term" value="F:hydrolase activity"/>
    <property type="evidence" value="ECO:0007669"/>
    <property type="project" value="UniProtKB-KW"/>
</dbReference>
<dbReference type="GO" id="GO:0032049">
    <property type="term" value="P:cardiolipin biosynthetic process"/>
    <property type="evidence" value="ECO:0007669"/>
    <property type="project" value="UniProtKB-ARBA"/>
</dbReference>
<feature type="domain" description="PLD phosphodiesterase" evidence="7">
    <location>
        <begin position="427"/>
        <end position="449"/>
    </location>
</feature>
<dbReference type="InterPro" id="IPR001736">
    <property type="entry name" value="PLipase_D/transphosphatidylase"/>
</dbReference>
<dbReference type="SMART" id="SM00155">
    <property type="entry name" value="PLDc"/>
    <property type="match status" value="2"/>
</dbReference>
<organism evidence="8 9">
    <name type="scientific">Profundibacterium mesophilum KAUST100406-0324</name>
    <dbReference type="NCBI Taxonomy" id="1037889"/>
    <lineage>
        <taxon>Bacteria</taxon>
        <taxon>Pseudomonadati</taxon>
        <taxon>Pseudomonadota</taxon>
        <taxon>Alphaproteobacteria</taxon>
        <taxon>Rhodobacterales</taxon>
        <taxon>Roseobacteraceae</taxon>
        <taxon>Profundibacterium</taxon>
    </lineage>
</organism>
<evidence type="ECO:0000313" key="9">
    <source>
        <dbReference type="Proteomes" id="UP000698242"/>
    </source>
</evidence>
<gene>
    <name evidence="8" type="ORF">PMES_00322</name>
</gene>
<dbReference type="SUPFAM" id="SSF56024">
    <property type="entry name" value="Phospholipase D/nuclease"/>
    <property type="match status" value="2"/>
</dbReference>
<dbReference type="EMBL" id="APKE01000005">
    <property type="protein sequence ID" value="KAF0677275.1"/>
    <property type="molecule type" value="Genomic_DNA"/>
</dbReference>
<dbReference type="Proteomes" id="UP000698242">
    <property type="component" value="Unassembled WGS sequence"/>
</dbReference>
<keyword evidence="9" id="KW-1185">Reference proteome</keyword>
<evidence type="ECO:0000256" key="5">
    <source>
        <dbReference type="ARBA" id="ARBA00029594"/>
    </source>
</evidence>
<dbReference type="PANTHER" id="PTHR21248">
    <property type="entry name" value="CARDIOLIPIN SYNTHASE"/>
    <property type="match status" value="1"/>
</dbReference>
<evidence type="ECO:0000256" key="1">
    <source>
        <dbReference type="ARBA" id="ARBA00003145"/>
    </source>
</evidence>
<proteinExistence type="predicted"/>
<dbReference type="InterPro" id="IPR025202">
    <property type="entry name" value="PLD-like_dom"/>
</dbReference>
<sequence length="538" mass="59996">MRDDNRDPHQTAAAGEAREAPGPDMPQLFLTASEAFPALERAFLSAEDRIVAGFRIFDPATKLRSDEGLAIGETWFDLLVHTFSRGISFDLILSDFDPIVSWDTHQGTWASLRQIWAAAELAGPEARVTVRPGLHPAKIGLLPRVCLWPKVSGELREIAQALNALELPHRSSAMRHLPGLADFLQRGEVPPGDVALRRSGPPLLYPASHHQKLAVIDGETLYIGGLDLNERRYDTLEHDRPAELTWHDVQIMTRGPVAKAAEDYLRAVPEIVRGAQAPPPEQHGLVTTLSSQRRWSGPYLSPQKVRRSILKTILDEVAASHKLIYFETQFFRDRGLARALAAAARRDPELTLAMILPAAPEVIAFQKRKKLDTRFGEFLQARCVSTVRKAFGKRVFFGSPAQPRGPVLQDGPEHRDRHFGAPIVYVHAKLCIFDQRAAIVSSANLNGRSLRWDTEAGMHVQTPGFAAHALSRAMHHWLPEDSARMASDPNRTVRVLRAQAARNARRDPSEREGFILPYNVRVARDFGHDLPIIPDEMV</sequence>
<dbReference type="RefSeq" id="WP_236549661.1">
    <property type="nucleotide sequence ID" value="NZ_APKE01000005.1"/>
</dbReference>
<evidence type="ECO:0000256" key="3">
    <source>
        <dbReference type="ARBA" id="ARBA00018392"/>
    </source>
</evidence>
<evidence type="ECO:0000256" key="6">
    <source>
        <dbReference type="SAM" id="MobiDB-lite"/>
    </source>
</evidence>
<name>A0A921NXM5_9RHOB</name>
<accession>A0A921NXM5</accession>
<reference evidence="8" key="1">
    <citation type="submission" date="2013-03" db="EMBL/GenBank/DDBJ databases">
        <title>Genome Sequence of the Profundibacterium mesophilum strain KAUST100406-0324T from Red Sea, a novel genus in the family Rhodobacteraceae.</title>
        <authorList>
            <person name="Essack M."/>
            <person name="Alam I."/>
            <person name="Lafi F."/>
            <person name="Alawi W."/>
            <person name="Kamanu F."/>
            <person name="Al-Suwailem A."/>
            <person name="Lee O.O."/>
            <person name="Xu Y."/>
            <person name="Bajic V."/>
            <person name="Qian P.-Y."/>
            <person name="Archer J."/>
        </authorList>
    </citation>
    <scope>NUCLEOTIDE SEQUENCE</scope>
    <source>
        <strain evidence="8">KAUST100406-0324</strain>
    </source>
</reference>
<comment type="function">
    <text evidence="1">Could be a virulence factor.</text>
</comment>
<feature type="region of interest" description="Disordered" evidence="6">
    <location>
        <begin position="1"/>
        <end position="24"/>
    </location>
</feature>
<feature type="domain" description="PLD phosphodiesterase" evidence="7">
    <location>
        <begin position="205"/>
        <end position="232"/>
    </location>
</feature>
<keyword evidence="8" id="KW-0378">Hydrolase</keyword>
<evidence type="ECO:0000313" key="8">
    <source>
        <dbReference type="EMBL" id="KAF0677275.1"/>
    </source>
</evidence>
<evidence type="ECO:0000259" key="7">
    <source>
        <dbReference type="PROSITE" id="PS50035"/>
    </source>
</evidence>
<dbReference type="Gene3D" id="3.30.870.10">
    <property type="entry name" value="Endonuclease Chain A"/>
    <property type="match status" value="2"/>
</dbReference>